<evidence type="ECO:0000313" key="2">
    <source>
        <dbReference type="EnsemblPlants" id="Zm00001eb295540_P001"/>
    </source>
</evidence>
<dbReference type="EnsemblPlants" id="Zm00001eb295540_T001">
    <property type="protein sequence ID" value="Zm00001eb295540_P001"/>
    <property type="gene ID" value="Zm00001eb295540"/>
</dbReference>
<evidence type="ECO:0000256" key="1">
    <source>
        <dbReference type="SAM" id="Phobius"/>
    </source>
</evidence>
<reference evidence="2" key="3">
    <citation type="submission" date="2021-05" db="UniProtKB">
        <authorList>
            <consortium name="EnsemblPlants"/>
        </authorList>
    </citation>
    <scope>IDENTIFICATION</scope>
    <source>
        <strain evidence="2">cv. B73</strain>
    </source>
</reference>
<organism evidence="2 3">
    <name type="scientific">Zea mays</name>
    <name type="common">Maize</name>
    <dbReference type="NCBI Taxonomy" id="4577"/>
    <lineage>
        <taxon>Eukaryota</taxon>
        <taxon>Viridiplantae</taxon>
        <taxon>Streptophyta</taxon>
        <taxon>Embryophyta</taxon>
        <taxon>Tracheophyta</taxon>
        <taxon>Spermatophyta</taxon>
        <taxon>Magnoliopsida</taxon>
        <taxon>Liliopsida</taxon>
        <taxon>Poales</taxon>
        <taxon>Poaceae</taxon>
        <taxon>PACMAD clade</taxon>
        <taxon>Panicoideae</taxon>
        <taxon>Andropogonodae</taxon>
        <taxon>Andropogoneae</taxon>
        <taxon>Tripsacinae</taxon>
        <taxon>Zea</taxon>
    </lineage>
</organism>
<reference evidence="3" key="1">
    <citation type="journal article" date="2009" name="Science">
        <title>The B73 maize genome: complexity, diversity, and dynamics.</title>
        <authorList>
            <person name="Schnable P.S."/>
            <person name="Ware D."/>
            <person name="Fulton R.S."/>
            <person name="Stein J.C."/>
            <person name="Wei F."/>
            <person name="Pasternak S."/>
            <person name="Liang C."/>
            <person name="Zhang J."/>
            <person name="Fulton L."/>
            <person name="Graves T.A."/>
            <person name="Minx P."/>
            <person name="Reily A.D."/>
            <person name="Courtney L."/>
            <person name="Kruchowski S.S."/>
            <person name="Tomlinson C."/>
            <person name="Strong C."/>
            <person name="Delehaunty K."/>
            <person name="Fronick C."/>
            <person name="Courtney B."/>
            <person name="Rock S.M."/>
            <person name="Belter E."/>
            <person name="Du F."/>
            <person name="Kim K."/>
            <person name="Abbott R.M."/>
            <person name="Cotton M."/>
            <person name="Levy A."/>
            <person name="Marchetto P."/>
            <person name="Ochoa K."/>
            <person name="Jackson S.M."/>
            <person name="Gillam B."/>
            <person name="Chen W."/>
            <person name="Yan L."/>
            <person name="Higginbotham J."/>
            <person name="Cardenas M."/>
            <person name="Waligorski J."/>
            <person name="Applebaum E."/>
            <person name="Phelps L."/>
            <person name="Falcone J."/>
            <person name="Kanchi K."/>
            <person name="Thane T."/>
            <person name="Scimone A."/>
            <person name="Thane N."/>
            <person name="Henke J."/>
            <person name="Wang T."/>
            <person name="Ruppert J."/>
            <person name="Shah N."/>
            <person name="Rotter K."/>
            <person name="Hodges J."/>
            <person name="Ingenthron E."/>
            <person name="Cordes M."/>
            <person name="Kohlberg S."/>
            <person name="Sgro J."/>
            <person name="Delgado B."/>
            <person name="Mead K."/>
            <person name="Chinwalla A."/>
            <person name="Leonard S."/>
            <person name="Crouse K."/>
            <person name="Collura K."/>
            <person name="Kudrna D."/>
            <person name="Currie J."/>
            <person name="He R."/>
            <person name="Angelova A."/>
            <person name="Rajasekar S."/>
            <person name="Mueller T."/>
            <person name="Lomeli R."/>
            <person name="Scara G."/>
            <person name="Ko A."/>
            <person name="Delaney K."/>
            <person name="Wissotski M."/>
            <person name="Lopez G."/>
            <person name="Campos D."/>
            <person name="Braidotti M."/>
            <person name="Ashley E."/>
            <person name="Golser W."/>
            <person name="Kim H."/>
            <person name="Lee S."/>
            <person name="Lin J."/>
            <person name="Dujmic Z."/>
            <person name="Kim W."/>
            <person name="Talag J."/>
            <person name="Zuccolo A."/>
            <person name="Fan C."/>
            <person name="Sebastian A."/>
            <person name="Kramer M."/>
            <person name="Spiegel L."/>
            <person name="Nascimento L."/>
            <person name="Zutavern T."/>
            <person name="Miller B."/>
            <person name="Ambroise C."/>
            <person name="Muller S."/>
            <person name="Spooner W."/>
            <person name="Narechania A."/>
            <person name="Ren L."/>
            <person name="Wei S."/>
            <person name="Kumari S."/>
            <person name="Faga B."/>
            <person name="Levy M.J."/>
            <person name="McMahan L."/>
            <person name="Van Buren P."/>
            <person name="Vaughn M.W."/>
            <person name="Ying K."/>
            <person name="Yeh C.-T."/>
            <person name="Emrich S.J."/>
            <person name="Jia Y."/>
            <person name="Kalyanaraman A."/>
            <person name="Hsia A.-P."/>
            <person name="Barbazuk W.B."/>
            <person name="Baucom R.S."/>
            <person name="Brutnell T.P."/>
            <person name="Carpita N.C."/>
            <person name="Chaparro C."/>
            <person name="Chia J.-M."/>
            <person name="Deragon J.-M."/>
            <person name="Estill J.C."/>
            <person name="Fu Y."/>
            <person name="Jeddeloh J.A."/>
            <person name="Han Y."/>
            <person name="Lee H."/>
            <person name="Li P."/>
            <person name="Lisch D.R."/>
            <person name="Liu S."/>
            <person name="Liu Z."/>
            <person name="Nagel D.H."/>
            <person name="McCann M.C."/>
            <person name="SanMiguel P."/>
            <person name="Myers A.M."/>
            <person name="Nettleton D."/>
            <person name="Nguyen J."/>
            <person name="Penning B.W."/>
            <person name="Ponnala L."/>
            <person name="Schneider K.L."/>
            <person name="Schwartz D.C."/>
            <person name="Sharma A."/>
            <person name="Soderlund C."/>
            <person name="Springer N.M."/>
            <person name="Sun Q."/>
            <person name="Wang H."/>
            <person name="Waterman M."/>
            <person name="Westerman R."/>
            <person name="Wolfgruber T.K."/>
            <person name="Yang L."/>
            <person name="Yu Y."/>
            <person name="Zhang L."/>
            <person name="Zhou S."/>
            <person name="Zhu Q."/>
            <person name="Bennetzen J.L."/>
            <person name="Dawe R.K."/>
            <person name="Jiang J."/>
            <person name="Jiang N."/>
            <person name="Presting G.G."/>
            <person name="Wessler S.R."/>
            <person name="Aluru S."/>
            <person name="Martienssen R.A."/>
            <person name="Clifton S.W."/>
            <person name="McCombie W.R."/>
            <person name="Wing R.A."/>
            <person name="Wilson R.K."/>
        </authorList>
    </citation>
    <scope>NUCLEOTIDE SEQUENCE [LARGE SCALE GENOMIC DNA]</scope>
    <source>
        <strain evidence="3">cv. B73</strain>
    </source>
</reference>
<feature type="transmembrane region" description="Helical" evidence="1">
    <location>
        <begin position="21"/>
        <end position="46"/>
    </location>
</feature>
<keyword evidence="1" id="KW-1133">Transmembrane helix</keyword>
<keyword evidence="1" id="KW-0472">Membrane</keyword>
<sequence>MHTTHKTHKKKQKRPTNRTRHWSKLVLFPALKCFQHFFLVGKYLFWALNILRSIEHAPQATPVMTLFQLLSEVNAIATLAYGNIVWPPRMLSGSHTRVQVQHVCNVHIEVSVW</sequence>
<keyword evidence="3" id="KW-1185">Reference proteome</keyword>
<accession>A0A804Q3K0</accession>
<dbReference type="AlphaFoldDB" id="A0A804Q3K0"/>
<proteinExistence type="predicted"/>
<dbReference type="Gramene" id="Zm00001eb295540_T001">
    <property type="protein sequence ID" value="Zm00001eb295540_P001"/>
    <property type="gene ID" value="Zm00001eb295540"/>
</dbReference>
<name>A0A804Q3K0_MAIZE</name>
<dbReference type="InParanoid" id="A0A804Q3K0"/>
<dbReference type="Proteomes" id="UP000007305">
    <property type="component" value="Chromosome 6"/>
</dbReference>
<protein>
    <submittedName>
        <fullName evidence="2">Uncharacterized protein</fullName>
    </submittedName>
</protein>
<evidence type="ECO:0000313" key="3">
    <source>
        <dbReference type="Proteomes" id="UP000007305"/>
    </source>
</evidence>
<reference evidence="2" key="2">
    <citation type="submission" date="2019-07" db="EMBL/GenBank/DDBJ databases">
        <authorList>
            <person name="Seetharam A."/>
            <person name="Woodhouse M."/>
            <person name="Cannon E."/>
        </authorList>
    </citation>
    <scope>NUCLEOTIDE SEQUENCE [LARGE SCALE GENOMIC DNA]</scope>
    <source>
        <strain evidence="2">cv. B73</strain>
    </source>
</reference>
<keyword evidence="1" id="KW-0812">Transmembrane</keyword>